<keyword evidence="2" id="KW-1185">Reference proteome</keyword>
<comment type="caution">
    <text evidence="1">The sequence shown here is derived from an EMBL/GenBank/DDBJ whole genome shotgun (WGS) entry which is preliminary data.</text>
</comment>
<evidence type="ECO:0000313" key="2">
    <source>
        <dbReference type="Proteomes" id="UP001586593"/>
    </source>
</evidence>
<name>A0ABR3X1T3_9PEZI</name>
<accession>A0ABR3X1T3</accession>
<dbReference type="EMBL" id="JAZHXJ010000187">
    <property type="protein sequence ID" value="KAL1869852.1"/>
    <property type="molecule type" value="Genomic_DNA"/>
</dbReference>
<reference evidence="1 2" key="1">
    <citation type="journal article" date="2024" name="Commun. Biol.">
        <title>Comparative genomic analysis of thermophilic fungi reveals convergent evolutionary adaptations and gene losses.</title>
        <authorList>
            <person name="Steindorff A.S."/>
            <person name="Aguilar-Pontes M.V."/>
            <person name="Robinson A.J."/>
            <person name="Andreopoulos B."/>
            <person name="LaButti K."/>
            <person name="Kuo A."/>
            <person name="Mondo S."/>
            <person name="Riley R."/>
            <person name="Otillar R."/>
            <person name="Haridas S."/>
            <person name="Lipzen A."/>
            <person name="Grimwood J."/>
            <person name="Schmutz J."/>
            <person name="Clum A."/>
            <person name="Reid I.D."/>
            <person name="Moisan M.C."/>
            <person name="Butler G."/>
            <person name="Nguyen T.T.M."/>
            <person name="Dewar K."/>
            <person name="Conant G."/>
            <person name="Drula E."/>
            <person name="Henrissat B."/>
            <person name="Hansel C."/>
            <person name="Singer S."/>
            <person name="Hutchinson M.I."/>
            <person name="de Vries R.P."/>
            <person name="Natvig D.O."/>
            <person name="Powell A.J."/>
            <person name="Tsang A."/>
            <person name="Grigoriev I.V."/>
        </authorList>
    </citation>
    <scope>NUCLEOTIDE SEQUENCE [LARGE SCALE GENOMIC DNA]</scope>
    <source>
        <strain evidence="1 2">ATCC 24622</strain>
    </source>
</reference>
<organism evidence="1 2">
    <name type="scientific">Phialemonium thermophilum</name>
    <dbReference type="NCBI Taxonomy" id="223376"/>
    <lineage>
        <taxon>Eukaryota</taxon>
        <taxon>Fungi</taxon>
        <taxon>Dikarya</taxon>
        <taxon>Ascomycota</taxon>
        <taxon>Pezizomycotina</taxon>
        <taxon>Sordariomycetes</taxon>
        <taxon>Sordariomycetidae</taxon>
        <taxon>Cephalothecales</taxon>
        <taxon>Cephalothecaceae</taxon>
        <taxon>Phialemonium</taxon>
    </lineage>
</organism>
<proteinExistence type="predicted"/>
<gene>
    <name evidence="1" type="ORF">VTK73DRAFT_2926</name>
</gene>
<dbReference type="Proteomes" id="UP001586593">
    <property type="component" value="Unassembled WGS sequence"/>
</dbReference>
<evidence type="ECO:0000313" key="1">
    <source>
        <dbReference type="EMBL" id="KAL1869852.1"/>
    </source>
</evidence>
<sequence length="215" mass="24073">MCEWGTQPGLRNSECWCRRGDSHDDDGYDAVCMCVSRARAMFIFSRERVRGRLDGLGPTRKERSRGARWIGLEIPVVTLMRKAHKGKTTIMGKEVIVEETRELGPFTERERPRVGLDECIRPVGPSALHSATSCALQATLRPHTLGAGCLLQGKQTCSSYLGAPKDRRSPLPALFFFFVKIQTTLGTNTRLTTTTSLVSRRYYVYMIDGLDASVR</sequence>
<protein>
    <submittedName>
        <fullName evidence="1">Uncharacterized protein</fullName>
    </submittedName>
</protein>